<dbReference type="GO" id="GO:0005524">
    <property type="term" value="F:ATP binding"/>
    <property type="evidence" value="ECO:0007669"/>
    <property type="project" value="UniProtKB-UniRule"/>
</dbReference>
<dbReference type="PANTHER" id="PTHR22983">
    <property type="entry name" value="PROTEIN KINASE RELATED"/>
    <property type="match status" value="1"/>
</dbReference>
<feature type="domain" description="Protein kinase" evidence="14">
    <location>
        <begin position="49"/>
        <end position="299"/>
    </location>
</feature>
<dbReference type="InterPro" id="IPR008271">
    <property type="entry name" value="Ser/Thr_kinase_AS"/>
</dbReference>
<dbReference type="AlphaFoldDB" id="A0AAD6PPP9"/>
<dbReference type="InterPro" id="IPR017441">
    <property type="entry name" value="Protein_kinase_ATP_BS"/>
</dbReference>
<keyword evidence="4" id="KW-0723">Serine/threonine-protein kinase</keyword>
<evidence type="ECO:0000259" key="14">
    <source>
        <dbReference type="PROSITE" id="PS50011"/>
    </source>
</evidence>
<comment type="caution">
    <text evidence="15">The sequence shown here is derived from an EMBL/GenBank/DDBJ whole genome shotgun (WGS) entry which is preliminary data.</text>
</comment>
<evidence type="ECO:0000256" key="10">
    <source>
        <dbReference type="ARBA" id="ARBA00047899"/>
    </source>
</evidence>
<dbReference type="SMART" id="SM00220">
    <property type="entry name" value="S_TKc"/>
    <property type="match status" value="2"/>
</dbReference>
<evidence type="ECO:0000256" key="11">
    <source>
        <dbReference type="ARBA" id="ARBA00048679"/>
    </source>
</evidence>
<dbReference type="Pfam" id="PF00069">
    <property type="entry name" value="Pkinase"/>
    <property type="match status" value="2"/>
</dbReference>
<evidence type="ECO:0000313" key="15">
    <source>
        <dbReference type="EMBL" id="KAJ6952043.1"/>
    </source>
</evidence>
<sequence length="964" mass="108583">MSGENSTIRLSFFLFQKNSLPLSHPLLSYFTTFQRHLRKKEKEIGVENYHVIELVGEGSFGKVYKGRRKYTGQTVAMKFIMKHGKSDKDIHNLRQEIEILRKLKHENIIEMLDSFESPQEFCVVTEFAQGELFEVLEDDKSLPEEQVQAIAKQLVRALHYLHSNRIIHRDMKPQNILIGAGSVVKLCDFGFARAMSTNTVVLRSIKGTPLYMAPELVREQPYNHSADLWSLGVILYELFVGQPPFYTNSVYALIRHIVKDPVKYPDDMSLNFKSFLKGLPNKVPQNRLSWPMLLDHPFVKETSEELDGRVMCAATSAPRECDAARRGEENNMQASTGLIASNPVTGSSSPQEEFPGFASPNDVKQSGNQILDRLESNSLTVKGANIIGQDNEALTIILLPLRKWSKESLHSWRYQFFVTTFLRRLRYQFFFTTFLRRLRKKEKEMGVENYHVIEVVGEGSFGKVYKGRRKYTGQILRKLKHENIIEMLDSFESPQEFCVVTEFAQTRQELRLVDVQGELFEVLEDDKSLPEEQVQAIAKQLVRALHYLHSNRIIHRDMKPQNILIGAGSVVKLCDFGFARAMSTNTVVLRSIKGTPLYMAPELVREQPYNHSADLWSLGDPVKYPDDMSLNFKSFLKGLLNKVPQNRLSWPMLLDHPFVKETSEELDGRVSVFLHYISATLKLTLVMLTEFRDQDVLTTTQSPRIISNLAAAGATGGLVNEILSELLNFTANVVSLKSSELSDLLAKSFSIIKLQLDNIGSAISTSYFKHWVALAEIFSQIVGGHEENSGSVLLESCACIATMLSAVDDGLKATSLTSEAAPTPVMHEAMKQILDHAKTCGLVENLSLCLATSGSSLVSGSLNMLRAACEACRATWSLIDAVETLFRKENLYLFPLNSLQSHSLPCLDIRDQERSSLVGTDSARIIEAVTRAFLRSKAVQVAIFYCLKQRIEPALSASIQMLST</sequence>
<keyword evidence="5" id="KW-0808">Transferase</keyword>
<feature type="domain" description="Protein kinase" evidence="14">
    <location>
        <begin position="450"/>
        <end position="659"/>
    </location>
</feature>
<dbReference type="PROSITE" id="PS00107">
    <property type="entry name" value="PROTEIN_KINASE_ATP"/>
    <property type="match status" value="1"/>
</dbReference>
<dbReference type="GO" id="GO:0005856">
    <property type="term" value="C:cytoskeleton"/>
    <property type="evidence" value="ECO:0007669"/>
    <property type="project" value="UniProtKB-SubCell"/>
</dbReference>
<dbReference type="FunFam" id="3.30.200.20:FF:000042">
    <property type="entry name" value="Aurora kinase A"/>
    <property type="match status" value="1"/>
</dbReference>
<evidence type="ECO:0000256" key="6">
    <source>
        <dbReference type="ARBA" id="ARBA00022741"/>
    </source>
</evidence>
<dbReference type="PROSITE" id="PS50011">
    <property type="entry name" value="PROTEIN_KINASE_DOM"/>
    <property type="match status" value="2"/>
</dbReference>
<evidence type="ECO:0000256" key="3">
    <source>
        <dbReference type="ARBA" id="ARBA00022490"/>
    </source>
</evidence>
<feature type="binding site" evidence="13">
    <location>
        <position position="82"/>
    </location>
    <ligand>
        <name>ATP</name>
        <dbReference type="ChEBI" id="CHEBI:30616"/>
    </ligand>
</feature>
<keyword evidence="16" id="KW-1185">Reference proteome</keyword>
<reference evidence="15" key="1">
    <citation type="journal article" date="2023" name="Mol. Ecol. Resour.">
        <title>Chromosome-level genome assembly of a triploid poplar Populus alba 'Berolinensis'.</title>
        <authorList>
            <person name="Chen S."/>
            <person name="Yu Y."/>
            <person name="Wang X."/>
            <person name="Wang S."/>
            <person name="Zhang T."/>
            <person name="Zhou Y."/>
            <person name="He R."/>
            <person name="Meng N."/>
            <person name="Wang Y."/>
            <person name="Liu W."/>
            <person name="Liu Z."/>
            <person name="Liu J."/>
            <person name="Guo Q."/>
            <person name="Huang H."/>
            <person name="Sederoff R.R."/>
            <person name="Wang G."/>
            <person name="Qu G."/>
            <person name="Chen S."/>
        </authorList>
    </citation>
    <scope>NUCLEOTIDE SEQUENCE</scope>
    <source>
        <strain evidence="15">SC-2020</strain>
    </source>
</reference>
<keyword evidence="7" id="KW-0418">Kinase</keyword>
<evidence type="ECO:0000256" key="9">
    <source>
        <dbReference type="ARBA" id="ARBA00023212"/>
    </source>
</evidence>
<dbReference type="FunFam" id="1.10.510.10:FF:000292">
    <property type="entry name" value="Serine/threonine-protein kinase 36"/>
    <property type="match status" value="1"/>
</dbReference>
<evidence type="ECO:0000256" key="13">
    <source>
        <dbReference type="PROSITE-ProRule" id="PRU10141"/>
    </source>
</evidence>
<dbReference type="GO" id="GO:0005737">
    <property type="term" value="C:cytoplasm"/>
    <property type="evidence" value="ECO:0007669"/>
    <property type="project" value="TreeGrafter"/>
</dbReference>
<comment type="catalytic activity">
    <reaction evidence="10">
        <text>L-threonyl-[protein] + ATP = O-phospho-L-threonyl-[protein] + ADP + H(+)</text>
        <dbReference type="Rhea" id="RHEA:46608"/>
        <dbReference type="Rhea" id="RHEA-COMP:11060"/>
        <dbReference type="Rhea" id="RHEA-COMP:11605"/>
        <dbReference type="ChEBI" id="CHEBI:15378"/>
        <dbReference type="ChEBI" id="CHEBI:30013"/>
        <dbReference type="ChEBI" id="CHEBI:30616"/>
        <dbReference type="ChEBI" id="CHEBI:61977"/>
        <dbReference type="ChEBI" id="CHEBI:456216"/>
        <dbReference type="EC" id="2.7.11.1"/>
    </reaction>
</comment>
<evidence type="ECO:0000313" key="16">
    <source>
        <dbReference type="Proteomes" id="UP001164929"/>
    </source>
</evidence>
<evidence type="ECO:0000256" key="5">
    <source>
        <dbReference type="ARBA" id="ARBA00022679"/>
    </source>
</evidence>
<evidence type="ECO:0000256" key="4">
    <source>
        <dbReference type="ARBA" id="ARBA00022527"/>
    </source>
</evidence>
<name>A0AAD6PPP9_9ROSI</name>
<dbReference type="InterPro" id="IPR000719">
    <property type="entry name" value="Prot_kinase_dom"/>
</dbReference>
<evidence type="ECO:0000256" key="8">
    <source>
        <dbReference type="ARBA" id="ARBA00022840"/>
    </source>
</evidence>
<dbReference type="EMBL" id="JAQIZT010000019">
    <property type="protein sequence ID" value="KAJ6952043.1"/>
    <property type="molecule type" value="Genomic_DNA"/>
</dbReference>
<accession>A0AAD6PPP9</accession>
<evidence type="ECO:0000256" key="1">
    <source>
        <dbReference type="ARBA" id="ARBA00004245"/>
    </source>
</evidence>
<dbReference type="InterPro" id="IPR011009">
    <property type="entry name" value="Kinase-like_dom_sf"/>
</dbReference>
<keyword evidence="9" id="KW-0206">Cytoskeleton</keyword>
<dbReference type="EC" id="2.7.11.1" evidence="2"/>
<protein>
    <recommendedName>
        <fullName evidence="2">non-specific serine/threonine protein kinase</fullName>
        <ecNumber evidence="2">2.7.11.1</ecNumber>
    </recommendedName>
    <alternativeName>
        <fullName evidence="12">Fused homolog</fullName>
    </alternativeName>
</protein>
<proteinExistence type="predicted"/>
<dbReference type="GO" id="GO:0004674">
    <property type="term" value="F:protein serine/threonine kinase activity"/>
    <property type="evidence" value="ECO:0007669"/>
    <property type="project" value="UniProtKB-KW"/>
</dbReference>
<organism evidence="15 16">
    <name type="scientific">Populus alba x Populus x berolinensis</name>
    <dbReference type="NCBI Taxonomy" id="444605"/>
    <lineage>
        <taxon>Eukaryota</taxon>
        <taxon>Viridiplantae</taxon>
        <taxon>Streptophyta</taxon>
        <taxon>Embryophyta</taxon>
        <taxon>Tracheophyta</taxon>
        <taxon>Spermatophyta</taxon>
        <taxon>Magnoliopsida</taxon>
        <taxon>eudicotyledons</taxon>
        <taxon>Gunneridae</taxon>
        <taxon>Pentapetalae</taxon>
        <taxon>rosids</taxon>
        <taxon>fabids</taxon>
        <taxon>Malpighiales</taxon>
        <taxon>Salicaceae</taxon>
        <taxon>Saliceae</taxon>
        <taxon>Populus</taxon>
    </lineage>
</organism>
<evidence type="ECO:0000256" key="2">
    <source>
        <dbReference type="ARBA" id="ARBA00012513"/>
    </source>
</evidence>
<evidence type="ECO:0000256" key="12">
    <source>
        <dbReference type="ARBA" id="ARBA00075375"/>
    </source>
</evidence>
<dbReference type="PANTHER" id="PTHR22983:SF6">
    <property type="entry name" value="SERINE_THREONINE-PROTEIN KINASE 36"/>
    <property type="match status" value="1"/>
</dbReference>
<comment type="subcellular location">
    <subcellularLocation>
        <location evidence="1">Cytoplasm</location>
        <location evidence="1">Cytoskeleton</location>
    </subcellularLocation>
</comment>
<dbReference type="CDD" id="cd14002">
    <property type="entry name" value="STKc_STK36"/>
    <property type="match status" value="1"/>
</dbReference>
<dbReference type="PROSITE" id="PS00108">
    <property type="entry name" value="PROTEIN_KINASE_ST"/>
    <property type="match status" value="2"/>
</dbReference>
<gene>
    <name evidence="15" type="ORF">NC653_041256</name>
</gene>
<evidence type="ECO:0000256" key="7">
    <source>
        <dbReference type="ARBA" id="ARBA00022777"/>
    </source>
</evidence>
<dbReference type="SUPFAM" id="SSF56112">
    <property type="entry name" value="Protein kinase-like (PK-like)"/>
    <property type="match status" value="2"/>
</dbReference>
<dbReference type="Gene3D" id="1.10.510.10">
    <property type="entry name" value="Transferase(Phosphotransferase) domain 1"/>
    <property type="match status" value="2"/>
</dbReference>
<keyword evidence="6 13" id="KW-0547">Nucleotide-binding</keyword>
<keyword evidence="8 13" id="KW-0067">ATP-binding</keyword>
<keyword evidence="3" id="KW-0963">Cytoplasm</keyword>
<dbReference type="Proteomes" id="UP001164929">
    <property type="component" value="Chromosome 19"/>
</dbReference>
<comment type="catalytic activity">
    <reaction evidence="11">
        <text>L-seryl-[protein] + ATP = O-phospho-L-seryl-[protein] + ADP + H(+)</text>
        <dbReference type="Rhea" id="RHEA:17989"/>
        <dbReference type="Rhea" id="RHEA-COMP:9863"/>
        <dbReference type="Rhea" id="RHEA-COMP:11604"/>
        <dbReference type="ChEBI" id="CHEBI:15378"/>
        <dbReference type="ChEBI" id="CHEBI:29999"/>
        <dbReference type="ChEBI" id="CHEBI:30616"/>
        <dbReference type="ChEBI" id="CHEBI:83421"/>
        <dbReference type="ChEBI" id="CHEBI:456216"/>
        <dbReference type="EC" id="2.7.11.1"/>
    </reaction>
</comment>